<dbReference type="STRING" id="1173061.A0A0J9XDW5"/>
<evidence type="ECO:0000256" key="1">
    <source>
        <dbReference type="ARBA" id="ARBA00004370"/>
    </source>
</evidence>
<protein>
    <submittedName>
        <fullName evidence="6">Similar to Saccharomyces cerevisiae YDR470C UGO1 Outer membrane component of the mitochondrial fusion machinery</fullName>
    </submittedName>
</protein>
<evidence type="ECO:0000313" key="6">
    <source>
        <dbReference type="EMBL" id="CDO55542.1"/>
    </source>
</evidence>
<keyword evidence="3" id="KW-1133">Transmembrane helix</keyword>
<evidence type="ECO:0000256" key="4">
    <source>
        <dbReference type="ARBA" id="ARBA00023136"/>
    </source>
</evidence>
<evidence type="ECO:0000256" key="2">
    <source>
        <dbReference type="ARBA" id="ARBA00022692"/>
    </source>
</evidence>
<keyword evidence="7" id="KW-1185">Reference proteome</keyword>
<evidence type="ECO:0000256" key="5">
    <source>
        <dbReference type="SAM" id="MobiDB-lite"/>
    </source>
</evidence>
<feature type="compositionally biased region" description="Acidic residues" evidence="5">
    <location>
        <begin position="174"/>
        <end position="184"/>
    </location>
</feature>
<dbReference type="InterPro" id="IPR023395">
    <property type="entry name" value="MCP_dom_sf"/>
</dbReference>
<dbReference type="GO" id="GO:0016020">
    <property type="term" value="C:membrane"/>
    <property type="evidence" value="ECO:0007669"/>
    <property type="project" value="UniProtKB-SubCell"/>
</dbReference>
<proteinExistence type="predicted"/>
<keyword evidence="2" id="KW-0812">Transmembrane</keyword>
<evidence type="ECO:0000256" key="3">
    <source>
        <dbReference type="ARBA" id="ARBA00022989"/>
    </source>
</evidence>
<organism evidence="6 7">
    <name type="scientific">Geotrichum candidum</name>
    <name type="common">Oospora lactis</name>
    <name type="synonym">Dipodascus geotrichum</name>
    <dbReference type="NCBI Taxonomy" id="1173061"/>
    <lineage>
        <taxon>Eukaryota</taxon>
        <taxon>Fungi</taxon>
        <taxon>Dikarya</taxon>
        <taxon>Ascomycota</taxon>
        <taxon>Saccharomycotina</taxon>
        <taxon>Dipodascomycetes</taxon>
        <taxon>Dipodascales</taxon>
        <taxon>Dipodascaceae</taxon>
        <taxon>Geotrichum</taxon>
    </lineage>
</organism>
<feature type="compositionally biased region" description="Basic residues" evidence="5">
    <location>
        <begin position="220"/>
        <end position="233"/>
    </location>
</feature>
<keyword evidence="4" id="KW-0472">Membrane</keyword>
<comment type="subcellular location">
    <subcellularLocation>
        <location evidence="1">Membrane</location>
    </subcellularLocation>
</comment>
<evidence type="ECO:0000313" key="7">
    <source>
        <dbReference type="Proteomes" id="UP000242525"/>
    </source>
</evidence>
<accession>A0A0J9XDW5</accession>
<reference evidence="6" key="1">
    <citation type="submission" date="2014-03" db="EMBL/GenBank/DDBJ databases">
        <authorList>
            <person name="Casaregola S."/>
        </authorList>
    </citation>
    <scope>NUCLEOTIDE SEQUENCE [LARGE SCALE GENOMIC DNA]</scope>
    <source>
        <strain evidence="6">CLIB 918</strain>
    </source>
</reference>
<dbReference type="Proteomes" id="UP000242525">
    <property type="component" value="Unassembled WGS sequence"/>
</dbReference>
<comment type="caution">
    <text evidence="6">The sequence shown here is derived from an EMBL/GenBank/DDBJ whole genome shotgun (WGS) entry which is preliminary data.</text>
</comment>
<feature type="compositionally biased region" description="Polar residues" evidence="5">
    <location>
        <begin position="186"/>
        <end position="217"/>
    </location>
</feature>
<name>A0A0J9XDW5_GEOCN</name>
<gene>
    <name evidence="6" type="ORF">BN980_GECA11s02793g</name>
</gene>
<dbReference type="OrthoDB" id="77989at2759"/>
<dbReference type="SUPFAM" id="SSF103506">
    <property type="entry name" value="Mitochondrial carrier"/>
    <property type="match status" value="1"/>
</dbReference>
<dbReference type="Gene3D" id="1.50.40.10">
    <property type="entry name" value="Mitochondrial carrier domain"/>
    <property type="match status" value="1"/>
</dbReference>
<sequence length="507" mass="56745">MDQPNNLRPYYNPGTFNSPIKLRQPSFSNYTTISAPSNLTSVNGPKNLNSVAAAASSVSAPDFDLDFGTTGDTVTEIGRSMMRLYGKIFFSQPFRVGRLLLQVGDWSEIEYPGQPHLHHGRLEEIHDNEEGESEQEASDDSDYHDLAHQHKYYERSSSSLSFRGLGRKEIQEMEMEEDDDDGEESYFTNVDNTNSFGHSHSSNSQHPRAHNTTQANIKRTLNKKKKTHKKKHLASVASTDAEKQNDPYINRIQPDSIKFVDIIGALQAQDGLKGLWRGVNTTFIMDAMQLTLEAWFSGFFSSISGVPDPHFLDISHSTTPGASLVTAVTASVVTAVLLSPLSIIRTRMITTTFDTKPRSVRTSLRNLESFFIPSEVFLPTVLYSGTTSILSKSTSFILQQIFGIDSSTSPALYSIFTLLLRVLQVGVKLPLETLVRRSHLSYLKLAKYSMLVRPAEYDGVFGTVWNVLNGRYGVETLYRGWRVSMLGVISEWGVENLDRSDRGKELF</sequence>
<feature type="region of interest" description="Disordered" evidence="5">
    <location>
        <begin position="174"/>
        <end position="242"/>
    </location>
</feature>
<dbReference type="AlphaFoldDB" id="A0A0J9XDW5"/>
<dbReference type="EMBL" id="CCBN010000011">
    <property type="protein sequence ID" value="CDO55542.1"/>
    <property type="molecule type" value="Genomic_DNA"/>
</dbReference>